<feature type="compositionally biased region" description="Basic and acidic residues" evidence="2">
    <location>
        <begin position="83"/>
        <end position="103"/>
    </location>
</feature>
<dbReference type="EMBL" id="CAMXCT010006628">
    <property type="protein sequence ID" value="CAI4017302.1"/>
    <property type="molecule type" value="Genomic_DNA"/>
</dbReference>
<evidence type="ECO:0000256" key="1">
    <source>
        <dbReference type="ARBA" id="ARBA00022737"/>
    </source>
</evidence>
<comment type="caution">
    <text evidence="4">The sequence shown here is derived from an EMBL/GenBank/DDBJ whole genome shotgun (WGS) entry which is preliminary data.</text>
</comment>
<feature type="region of interest" description="Disordered" evidence="2">
    <location>
        <begin position="81"/>
        <end position="103"/>
    </location>
</feature>
<dbReference type="EMBL" id="CAMXCT030006628">
    <property type="protein sequence ID" value="CAL4804614.1"/>
    <property type="molecule type" value="Genomic_DNA"/>
</dbReference>
<evidence type="ECO:0000313" key="5">
    <source>
        <dbReference type="EMBL" id="CAL1165296.1"/>
    </source>
</evidence>
<dbReference type="EMBL" id="CAMXCT030005279">
    <property type="protein sequence ID" value="CAL4799233.1"/>
    <property type="molecule type" value="Genomic_DNA"/>
</dbReference>
<dbReference type="Gene3D" id="2.20.110.10">
    <property type="entry name" value="Histone H3 K4-specific methyltransferase SET7/9 N-terminal domain"/>
    <property type="match status" value="1"/>
</dbReference>
<dbReference type="EMBL" id="CAMXCT020006628">
    <property type="protein sequence ID" value="CAL1170677.1"/>
    <property type="molecule type" value="Genomic_DNA"/>
</dbReference>
<dbReference type="InterPro" id="IPR003409">
    <property type="entry name" value="MORN"/>
</dbReference>
<dbReference type="Proteomes" id="UP001152797">
    <property type="component" value="Unassembled WGS sequence"/>
</dbReference>
<reference evidence="5" key="2">
    <citation type="submission" date="2024-04" db="EMBL/GenBank/DDBJ databases">
        <authorList>
            <person name="Chen Y."/>
            <person name="Shah S."/>
            <person name="Dougan E. K."/>
            <person name="Thang M."/>
            <person name="Chan C."/>
        </authorList>
    </citation>
    <scope>NUCLEOTIDE SEQUENCE [LARGE SCALE GENOMIC DNA]</scope>
</reference>
<dbReference type="AlphaFoldDB" id="A0A9P1DV39"/>
<dbReference type="EMBL" id="CAMXCT020005279">
    <property type="protein sequence ID" value="CAL1165296.1"/>
    <property type="molecule type" value="Genomic_DNA"/>
</dbReference>
<sequence length="103" mass="10975">MGNLLLPPCCCSENGAGLVERGLSSQDAPGRNELAVSMPSMSPSMPHSHDPTEEENSAVFLDGGLRFLGKFQDGMKTGYGILERPDGSRYEGEFHEDKASSAA</sequence>
<evidence type="ECO:0000256" key="2">
    <source>
        <dbReference type="SAM" id="MobiDB-lite"/>
    </source>
</evidence>
<dbReference type="EMBL" id="CAMXCT010005279">
    <property type="protein sequence ID" value="CAI4011921.1"/>
    <property type="molecule type" value="Genomic_DNA"/>
</dbReference>
<evidence type="ECO:0000313" key="6">
    <source>
        <dbReference type="EMBL" id="CAL4799233.1"/>
    </source>
</evidence>
<name>A0A9P1DV39_9DINO</name>
<proteinExistence type="predicted"/>
<reference evidence="4" key="1">
    <citation type="submission" date="2022-10" db="EMBL/GenBank/DDBJ databases">
        <authorList>
            <person name="Chen Y."/>
            <person name="Dougan E. K."/>
            <person name="Chan C."/>
            <person name="Rhodes N."/>
            <person name="Thang M."/>
        </authorList>
    </citation>
    <scope>NUCLEOTIDE SEQUENCE</scope>
</reference>
<feature type="compositionally biased region" description="Low complexity" evidence="2">
    <location>
        <begin position="37"/>
        <end position="46"/>
    </location>
</feature>
<dbReference type="SUPFAM" id="SSF82185">
    <property type="entry name" value="Histone H3 K4-specific methyltransferase SET7/9 N-terminal domain"/>
    <property type="match status" value="1"/>
</dbReference>
<keyword evidence="1" id="KW-0677">Repeat</keyword>
<dbReference type="OrthoDB" id="406044at2759"/>
<dbReference type="Pfam" id="PF02493">
    <property type="entry name" value="MORN"/>
    <property type="match status" value="2"/>
</dbReference>
<evidence type="ECO:0000313" key="7">
    <source>
        <dbReference type="Proteomes" id="UP001152797"/>
    </source>
</evidence>
<organism evidence="4">
    <name type="scientific">Cladocopium goreaui</name>
    <dbReference type="NCBI Taxonomy" id="2562237"/>
    <lineage>
        <taxon>Eukaryota</taxon>
        <taxon>Sar</taxon>
        <taxon>Alveolata</taxon>
        <taxon>Dinophyceae</taxon>
        <taxon>Suessiales</taxon>
        <taxon>Symbiodiniaceae</taxon>
        <taxon>Cladocopium</taxon>
    </lineage>
</organism>
<protein>
    <submittedName>
        <fullName evidence="6">MORN repeat-containing protein 4</fullName>
    </submittedName>
</protein>
<accession>A0A9P1DV39</accession>
<evidence type="ECO:0000313" key="3">
    <source>
        <dbReference type="EMBL" id="CAI4011921.1"/>
    </source>
</evidence>
<keyword evidence="7" id="KW-1185">Reference proteome</keyword>
<evidence type="ECO:0000313" key="4">
    <source>
        <dbReference type="EMBL" id="CAI4017302.1"/>
    </source>
</evidence>
<gene>
    <name evidence="3" type="ORF">C1SCF055_LOCUS37036</name>
    <name evidence="4" type="ORF">C1SCF055_LOCUS41957</name>
</gene>
<feature type="region of interest" description="Disordered" evidence="2">
    <location>
        <begin position="22"/>
        <end position="55"/>
    </location>
</feature>